<dbReference type="OrthoDB" id="7849865at2"/>
<evidence type="ECO:0000313" key="1">
    <source>
        <dbReference type="EMBL" id="RVT47482.1"/>
    </source>
</evidence>
<accession>A0A3S2TIG4</accession>
<name>A0A3S2TIG4_9BURK</name>
<keyword evidence="2" id="KW-1185">Reference proteome</keyword>
<dbReference type="Proteomes" id="UP000288178">
    <property type="component" value="Unassembled WGS sequence"/>
</dbReference>
<protein>
    <submittedName>
        <fullName evidence="1">Uncharacterized protein</fullName>
    </submittedName>
</protein>
<evidence type="ECO:0000313" key="2">
    <source>
        <dbReference type="Proteomes" id="UP000288178"/>
    </source>
</evidence>
<dbReference type="RefSeq" id="WP_128201537.1">
    <property type="nucleotide sequence ID" value="NZ_SACT01000015.1"/>
</dbReference>
<comment type="caution">
    <text evidence="1">The sequence shown here is derived from an EMBL/GenBank/DDBJ whole genome shotgun (WGS) entry which is preliminary data.</text>
</comment>
<proteinExistence type="predicted"/>
<dbReference type="AlphaFoldDB" id="A0A3S2TIG4"/>
<dbReference type="EMBL" id="SACT01000015">
    <property type="protein sequence ID" value="RVT47482.1"/>
    <property type="molecule type" value="Genomic_DNA"/>
</dbReference>
<gene>
    <name evidence="1" type="ORF">ENE75_24055</name>
</gene>
<reference evidence="1 2" key="1">
    <citation type="submission" date="2019-01" db="EMBL/GenBank/DDBJ databases">
        <authorList>
            <person name="Chen W.-M."/>
        </authorList>
    </citation>
    <scope>NUCLEOTIDE SEQUENCE [LARGE SCALE GENOMIC DNA]</scope>
    <source>
        <strain evidence="1 2">ICH-3</strain>
    </source>
</reference>
<organism evidence="1 2">
    <name type="scientific">Rubrivivax albus</name>
    <dbReference type="NCBI Taxonomy" id="2499835"/>
    <lineage>
        <taxon>Bacteria</taxon>
        <taxon>Pseudomonadati</taxon>
        <taxon>Pseudomonadota</taxon>
        <taxon>Betaproteobacteria</taxon>
        <taxon>Burkholderiales</taxon>
        <taxon>Sphaerotilaceae</taxon>
        <taxon>Rubrivivax</taxon>
    </lineage>
</organism>
<sequence>MSEKPSPEDVALWQRRLASQANNRAWSLSEQQSRTSEEDEEMLQAAHAAMYFWNIVGNANNKAHAAQLLAHVYASLKLPNPAAHYLAKSQPILMAEAAEPWERALAHAVAANVASAAGQAAKHAEHYRFAVEQVAALPDAEERAILEATVRVLPVPVG</sequence>